<evidence type="ECO:0000256" key="1">
    <source>
        <dbReference type="SAM" id="Phobius"/>
    </source>
</evidence>
<feature type="transmembrane region" description="Helical" evidence="1">
    <location>
        <begin position="427"/>
        <end position="449"/>
    </location>
</feature>
<feature type="transmembrane region" description="Helical" evidence="1">
    <location>
        <begin position="262"/>
        <end position="283"/>
    </location>
</feature>
<reference evidence="2 3" key="1">
    <citation type="submission" date="2018-09" db="EMBL/GenBank/DDBJ databases">
        <title>Bacillus saliacetes sp. nov., isolated from Thai shrimp paste (Ka-pi).</title>
        <authorList>
            <person name="Daroonpunt R."/>
            <person name="Tanasupawat S."/>
            <person name="Yiamsombut S."/>
        </authorList>
    </citation>
    <scope>NUCLEOTIDE SEQUENCE [LARGE SCALE GENOMIC DNA]</scope>
    <source>
        <strain evidence="2 3">SKP7-4</strain>
    </source>
</reference>
<proteinExistence type="predicted"/>
<name>A0A3A1QTK4_9BACI</name>
<feature type="transmembrane region" description="Helical" evidence="1">
    <location>
        <begin position="455"/>
        <end position="473"/>
    </location>
</feature>
<feature type="transmembrane region" description="Helical" evidence="1">
    <location>
        <begin position="165"/>
        <end position="191"/>
    </location>
</feature>
<keyword evidence="1" id="KW-1133">Transmembrane helix</keyword>
<feature type="transmembrane region" description="Helical" evidence="1">
    <location>
        <begin position="135"/>
        <end position="159"/>
    </location>
</feature>
<dbReference type="AlphaFoldDB" id="A0A3A1QTK4"/>
<dbReference type="OrthoDB" id="2659138at2"/>
<feature type="transmembrane region" description="Helical" evidence="1">
    <location>
        <begin position="203"/>
        <end position="222"/>
    </location>
</feature>
<feature type="transmembrane region" description="Helical" evidence="1">
    <location>
        <begin position="519"/>
        <end position="537"/>
    </location>
</feature>
<feature type="transmembrane region" description="Helical" evidence="1">
    <location>
        <begin position="378"/>
        <end position="396"/>
    </location>
</feature>
<dbReference type="EMBL" id="QXIR01000046">
    <property type="protein sequence ID" value="RIW28255.1"/>
    <property type="molecule type" value="Genomic_DNA"/>
</dbReference>
<dbReference type="Proteomes" id="UP000265801">
    <property type="component" value="Unassembled WGS sequence"/>
</dbReference>
<organism evidence="2 3">
    <name type="scientific">Bacillus salacetis</name>
    <dbReference type="NCBI Taxonomy" id="2315464"/>
    <lineage>
        <taxon>Bacteria</taxon>
        <taxon>Bacillati</taxon>
        <taxon>Bacillota</taxon>
        <taxon>Bacilli</taxon>
        <taxon>Bacillales</taxon>
        <taxon>Bacillaceae</taxon>
        <taxon>Bacillus</taxon>
    </lineage>
</organism>
<keyword evidence="1" id="KW-0472">Membrane</keyword>
<keyword evidence="1" id="KW-0812">Transmembrane</keyword>
<dbReference type="RefSeq" id="WP_119549483.1">
    <property type="nucleotide sequence ID" value="NZ_QXIR01000046.1"/>
</dbReference>
<feature type="transmembrane region" description="Helical" evidence="1">
    <location>
        <begin position="494"/>
        <end position="513"/>
    </location>
</feature>
<feature type="transmembrane region" description="Helical" evidence="1">
    <location>
        <begin position="64"/>
        <end position="86"/>
    </location>
</feature>
<accession>A0A3A1QTK4</accession>
<sequence length="545" mass="63523">MKEFRTLRFLDFFQWIFTKQGIDYRILRRILQVKLTMDGRRVPTIFNQSSKKQKEDNNRFIKSLWIYALYGLFLVPIMLMGNSYLFQMSLTFGVLMFIIMTSMISDFSSVLLDVRDRNILHTKPLDKRTISLAKTLHICIYLFFLTAAIAAIPLAVSIFSHGPLFALLFLGEIILMDFLIVVLTAILYFTILRFFDGEKLKDIINYVQIGLSIGLAVGYQFVARSFELVELDMVFNPAWWQFLIPPVWFAAPFQLFLEGRGGAYIIAFTILAFAVPVAALFIYSKMMPAFEQNLQKLSSHSGKDKKTKQRYFNWEAGIVCRNSEERAFYRFARSMMKTERDFKLKVYPALGFSLIFPFIFIFNQLQFGTFEGIRESKWYLSLYFSVLMIPNIMMMLKYSGKFKGAWLYRTAPVQELRNLYTGTIKALIVRLFLPIYILLSIIFIFLFGIRIVEDIFIILLSGILYTIIGFVLIKGTLPFSHSFEAVQESDGWKIIPFLLLIGLFLGVHFLFTLFNYGTYIYLVLLSMAVLISWKYSFKTTWEDLK</sequence>
<keyword evidence="3" id="KW-1185">Reference proteome</keyword>
<feature type="transmembrane region" description="Helical" evidence="1">
    <location>
        <begin position="346"/>
        <end position="366"/>
    </location>
</feature>
<evidence type="ECO:0000313" key="3">
    <source>
        <dbReference type="Proteomes" id="UP000265801"/>
    </source>
</evidence>
<comment type="caution">
    <text evidence="2">The sequence shown here is derived from an EMBL/GenBank/DDBJ whole genome shotgun (WGS) entry which is preliminary data.</text>
</comment>
<feature type="transmembrane region" description="Helical" evidence="1">
    <location>
        <begin position="92"/>
        <end position="114"/>
    </location>
</feature>
<evidence type="ECO:0000313" key="2">
    <source>
        <dbReference type="EMBL" id="RIW28255.1"/>
    </source>
</evidence>
<gene>
    <name evidence="2" type="ORF">D3H55_22085</name>
</gene>
<protein>
    <submittedName>
        <fullName evidence="2">Uncharacterized protein</fullName>
    </submittedName>
</protein>